<evidence type="ECO:0000313" key="1">
    <source>
        <dbReference type="EMBL" id="QOP42409.1"/>
    </source>
</evidence>
<dbReference type="KEGG" id="smax:FJR03_09810"/>
<accession>A0A7M1AY60</accession>
<dbReference type="RefSeq" id="WP_193114804.1">
    <property type="nucleotide sequence ID" value="NZ_CP041165.1"/>
</dbReference>
<evidence type="ECO:0000313" key="2">
    <source>
        <dbReference type="Proteomes" id="UP000593910"/>
    </source>
</evidence>
<name>A0A7M1AY60_9BACT</name>
<reference evidence="1 2" key="1">
    <citation type="submission" date="2019-06" db="EMBL/GenBank/DDBJ databases">
        <title>Sulfurimonas gotlandica sp. nov., a chemoautotrophic and psychrotolerant epsilonproteobacterium isolated from a pelagic redoxcline, and an emended description of the genus Sulfurimonas.</title>
        <authorList>
            <person name="Wang S."/>
            <person name="Jiang L."/>
            <person name="Shao Z."/>
        </authorList>
    </citation>
    <scope>NUCLEOTIDE SEQUENCE [LARGE SCALE GENOMIC DNA]</scope>
    <source>
        <strain evidence="1 2">B2</strain>
    </source>
</reference>
<protein>
    <recommendedName>
        <fullName evidence="3">Porin</fullName>
    </recommendedName>
</protein>
<dbReference type="AlphaFoldDB" id="A0A7M1AY60"/>
<sequence length="375" mass="42688">MVKVLALVILLIPYTLFAELELKTQNTNITLLQNYNDKNQTKEYLYNYDRLRFTLDWKDNGYFSTVIADGINYYGNKYVESELFEYQKTLRSDTPFKTQTSFMDYNGGSTYAKVYRAYGGYEDEVNRVVVGLQSITMGVGRIWNPTNLYNPKNIYALESDETYGVVGVLYTRYLDDTSHLSAIVSQNEADKFRYAMRYQGFLEVADFALDAIYSDETKMIGYEVDGSLESSGVGVRSEGAYIESNNTRFFQGLVGADYGFEEGLTLVVEALYSSKTFTAKEISENLDSEILPNLVSSPLYVALSLSSPLTIYLDASFIYIESFGGEQSRFLSPQLTYTLNDYNSFTLGVMVNDVENKKKYNGDSSTLYFRWDLAF</sequence>
<gene>
    <name evidence="1" type="ORF">FJR03_09810</name>
</gene>
<proteinExistence type="predicted"/>
<evidence type="ECO:0008006" key="3">
    <source>
        <dbReference type="Google" id="ProtNLM"/>
    </source>
</evidence>
<dbReference type="EMBL" id="CP041165">
    <property type="protein sequence ID" value="QOP42409.1"/>
    <property type="molecule type" value="Genomic_DNA"/>
</dbReference>
<dbReference type="Proteomes" id="UP000593910">
    <property type="component" value="Chromosome"/>
</dbReference>
<organism evidence="1 2">
    <name type="scientific">Sulfurimonas marina</name>
    <dbReference type="NCBI Taxonomy" id="2590551"/>
    <lineage>
        <taxon>Bacteria</taxon>
        <taxon>Pseudomonadati</taxon>
        <taxon>Campylobacterota</taxon>
        <taxon>Epsilonproteobacteria</taxon>
        <taxon>Campylobacterales</taxon>
        <taxon>Sulfurimonadaceae</taxon>
        <taxon>Sulfurimonas</taxon>
    </lineage>
</organism>
<keyword evidence="2" id="KW-1185">Reference proteome</keyword>